<gene>
    <name evidence="2" type="ORF">METZ01_LOCUS466489</name>
</gene>
<feature type="domain" description="YubB ferredoxin-like" evidence="1">
    <location>
        <begin position="92"/>
        <end position="158"/>
    </location>
</feature>
<reference evidence="2" key="1">
    <citation type="submission" date="2018-05" db="EMBL/GenBank/DDBJ databases">
        <authorList>
            <person name="Lanie J.A."/>
            <person name="Ng W.-L."/>
            <person name="Kazmierczak K.M."/>
            <person name="Andrzejewski T.M."/>
            <person name="Davidsen T.M."/>
            <person name="Wayne K.J."/>
            <person name="Tettelin H."/>
            <person name="Glass J.I."/>
            <person name="Rusch D."/>
            <person name="Podicherti R."/>
            <person name="Tsui H.-C.T."/>
            <person name="Winkler M.E."/>
        </authorList>
    </citation>
    <scope>NUCLEOTIDE SEQUENCE</scope>
</reference>
<dbReference type="EMBL" id="UINC01196576">
    <property type="protein sequence ID" value="SVE13635.1"/>
    <property type="molecule type" value="Genomic_DNA"/>
</dbReference>
<evidence type="ECO:0000313" key="2">
    <source>
        <dbReference type="EMBL" id="SVE13635.1"/>
    </source>
</evidence>
<evidence type="ECO:0000259" key="1">
    <source>
        <dbReference type="Pfam" id="PF18406"/>
    </source>
</evidence>
<proteinExistence type="predicted"/>
<dbReference type="InterPro" id="IPR041329">
    <property type="entry name" value="YubB_C"/>
</dbReference>
<accession>A0A383B2F6</accession>
<dbReference type="AlphaFoldDB" id="A0A383B2F6"/>
<organism evidence="2">
    <name type="scientific">marine metagenome</name>
    <dbReference type="NCBI Taxonomy" id="408172"/>
    <lineage>
        <taxon>unclassified sequences</taxon>
        <taxon>metagenomes</taxon>
        <taxon>ecological metagenomes</taxon>
    </lineage>
</organism>
<dbReference type="Pfam" id="PF18406">
    <property type="entry name" value="DUF1281_C"/>
    <property type="match status" value="1"/>
</dbReference>
<name>A0A383B2F6_9ZZZZ</name>
<protein>
    <recommendedName>
        <fullName evidence="1">YubB ferredoxin-like domain-containing protein</fullName>
    </recommendedName>
</protein>
<sequence length="160" mass="19052">MEKCENKLTVFGEERDLNIFKKSVFSEQVLVFERILPMPRDLERTYSQSIKEDKEFLHGLKKKYGHDDWYSWRIEKWGTSGNVLPGTSSLKIEHKDQIKLIYEFDTAWDPPVGVIKEASKIFPLLLFKLRYERWMSFIEGIIIFYNSEDILEVTRDYESG</sequence>